<proteinExistence type="predicted"/>
<evidence type="ECO:0000256" key="1">
    <source>
        <dbReference type="SAM" id="Phobius"/>
    </source>
</evidence>
<dbReference type="OrthoDB" id="3436005at2"/>
<keyword evidence="1" id="KW-0472">Membrane</keyword>
<feature type="transmembrane region" description="Helical" evidence="1">
    <location>
        <begin position="21"/>
        <end position="40"/>
    </location>
</feature>
<dbReference type="NCBIfam" id="NF041635">
    <property type="entry name" value="STM3941_fam"/>
    <property type="match status" value="1"/>
</dbReference>
<feature type="transmembrane region" description="Helical" evidence="1">
    <location>
        <begin position="46"/>
        <end position="64"/>
    </location>
</feature>
<keyword evidence="3" id="KW-1185">Reference proteome</keyword>
<dbReference type="InterPro" id="IPR048136">
    <property type="entry name" value="STM3941-like"/>
</dbReference>
<organism evidence="2 3">
    <name type="scientific">Haloactinospora alba</name>
    <dbReference type="NCBI Taxonomy" id="405555"/>
    <lineage>
        <taxon>Bacteria</taxon>
        <taxon>Bacillati</taxon>
        <taxon>Actinomycetota</taxon>
        <taxon>Actinomycetes</taxon>
        <taxon>Streptosporangiales</taxon>
        <taxon>Nocardiopsidaceae</taxon>
        <taxon>Haloactinospora</taxon>
    </lineage>
</organism>
<comment type="caution">
    <text evidence="2">The sequence shown here is derived from an EMBL/GenBank/DDBJ whole genome shotgun (WGS) entry which is preliminary data.</text>
</comment>
<gene>
    <name evidence="2" type="ORF">FHX37_1831</name>
</gene>
<name>A0A543NJA9_9ACTN</name>
<evidence type="ECO:0000313" key="2">
    <source>
        <dbReference type="EMBL" id="TQN31908.1"/>
    </source>
</evidence>
<dbReference type="EMBL" id="VFQC01000001">
    <property type="protein sequence ID" value="TQN31908.1"/>
    <property type="molecule type" value="Genomic_DNA"/>
</dbReference>
<dbReference type="AlphaFoldDB" id="A0A543NJA9"/>
<sequence>MRNTAEPFTVANRVRVTWEGTWLAAACTIFAGAGAALALRDGSTDTAIGVVALVLFGGGGLLAASRMLSRRPVLVLDEAGVRLVAPWPRPSSGDVFLRWEDIAAVRVCSQLVPYRGAPTALRYLDFVPRGEADQPPQTPGPWQPHHAVRIRESWDHTVADVIAEVRRHRPDMPFEEQRAPWSEP</sequence>
<reference evidence="2 3" key="1">
    <citation type="submission" date="2019-06" db="EMBL/GenBank/DDBJ databases">
        <title>Sequencing the genomes of 1000 actinobacteria strains.</title>
        <authorList>
            <person name="Klenk H.-P."/>
        </authorList>
    </citation>
    <scope>NUCLEOTIDE SEQUENCE [LARGE SCALE GENOMIC DNA]</scope>
    <source>
        <strain evidence="2 3">DSM 45015</strain>
    </source>
</reference>
<protein>
    <recommendedName>
        <fullName evidence="4">PH (Pleckstrin Homology) domain-containing protein</fullName>
    </recommendedName>
</protein>
<evidence type="ECO:0008006" key="4">
    <source>
        <dbReference type="Google" id="ProtNLM"/>
    </source>
</evidence>
<evidence type="ECO:0000313" key="3">
    <source>
        <dbReference type="Proteomes" id="UP000317422"/>
    </source>
</evidence>
<accession>A0A543NJA9</accession>
<keyword evidence="1" id="KW-1133">Transmembrane helix</keyword>
<dbReference type="Proteomes" id="UP000317422">
    <property type="component" value="Unassembled WGS sequence"/>
</dbReference>
<dbReference type="RefSeq" id="WP_141923491.1">
    <property type="nucleotide sequence ID" value="NZ_VFQC01000001.1"/>
</dbReference>
<keyword evidence="1" id="KW-0812">Transmembrane</keyword>